<dbReference type="InterPro" id="IPR025377">
    <property type="entry name" value="DUF4367"/>
</dbReference>
<keyword evidence="3" id="KW-1133">Transmembrane helix</keyword>
<organism evidence="6 7">
    <name type="scientific">Desulforamulus ruminis (strain ATCC 23193 / DSM 2154 / NCIMB 8452 / DL)</name>
    <name type="common">Desulfotomaculum ruminis</name>
    <dbReference type="NCBI Taxonomy" id="696281"/>
    <lineage>
        <taxon>Bacteria</taxon>
        <taxon>Bacillati</taxon>
        <taxon>Bacillota</taxon>
        <taxon>Clostridia</taxon>
        <taxon>Eubacteriales</taxon>
        <taxon>Peptococcaceae</taxon>
        <taxon>Desulforamulus</taxon>
    </lineage>
</organism>
<evidence type="ECO:0000256" key="1">
    <source>
        <dbReference type="ARBA" id="ARBA00024353"/>
    </source>
</evidence>
<reference evidence="7" key="1">
    <citation type="submission" date="2011-05" db="EMBL/GenBank/DDBJ databases">
        <title>Complete sequence of Desulfotomaculum ruminis DSM 2154.</title>
        <authorList>
            <person name="Lucas S."/>
            <person name="Copeland A."/>
            <person name="Lapidus A."/>
            <person name="Cheng J.-F."/>
            <person name="Goodwin L."/>
            <person name="Pitluck S."/>
            <person name="Lu M."/>
            <person name="Detter J.C."/>
            <person name="Han C."/>
            <person name="Tapia R."/>
            <person name="Land M."/>
            <person name="Hauser L."/>
            <person name="Kyrpides N."/>
            <person name="Ivanova N."/>
            <person name="Mikhailova N."/>
            <person name="Pagani I."/>
            <person name="Stams A.J.M."/>
            <person name="Plugge C.M."/>
            <person name="Muyzer G."/>
            <person name="Kuever J."/>
            <person name="Parshina S.N."/>
            <person name="Ivanova A.E."/>
            <person name="Nazina T.N."/>
            <person name="Brambilla E."/>
            <person name="Spring S."/>
            <person name="Klenk H.-P."/>
            <person name="Woyke T."/>
        </authorList>
    </citation>
    <scope>NUCLEOTIDE SEQUENCE [LARGE SCALE GENOMIC DNA]</scope>
    <source>
        <strain evidence="7">ATCC 23193 / DSM 2154 / NCIB 8452 / DL</strain>
    </source>
</reference>
<name>F6DN83_DESRL</name>
<dbReference type="AlphaFoldDB" id="F6DN83"/>
<dbReference type="Pfam" id="PF14285">
    <property type="entry name" value="DUF4367"/>
    <property type="match status" value="1"/>
</dbReference>
<keyword evidence="3" id="KW-0472">Membrane</keyword>
<gene>
    <name evidence="6" type="ordered locus">Desru_2433</name>
</gene>
<accession>F6DN83</accession>
<dbReference type="Proteomes" id="UP000009234">
    <property type="component" value="Chromosome"/>
</dbReference>
<dbReference type="HOGENOM" id="CLU_058827_0_0_9"/>
<dbReference type="InterPro" id="IPR027383">
    <property type="entry name" value="Znf_put"/>
</dbReference>
<dbReference type="InterPro" id="IPR041916">
    <property type="entry name" value="Anti_sigma_zinc_sf"/>
</dbReference>
<proteinExistence type="inferred from homology"/>
<evidence type="ECO:0000256" key="2">
    <source>
        <dbReference type="ARBA" id="ARBA00024438"/>
    </source>
</evidence>
<feature type="transmembrane region" description="Helical" evidence="3">
    <location>
        <begin position="98"/>
        <end position="117"/>
    </location>
</feature>
<evidence type="ECO:0000313" key="7">
    <source>
        <dbReference type="Proteomes" id="UP000009234"/>
    </source>
</evidence>
<dbReference type="Gene3D" id="1.10.10.1320">
    <property type="entry name" value="Anti-sigma factor, zinc-finger domain"/>
    <property type="match status" value="1"/>
</dbReference>
<comment type="similarity">
    <text evidence="1">Belongs to the zinc-associated anti-sigma factor (ZAS) superfamily. Anti-sigma-W factor family.</text>
</comment>
<protein>
    <recommendedName>
        <fullName evidence="2">Anti-sigma-W factor RsiW</fullName>
    </recommendedName>
</protein>
<keyword evidence="3" id="KW-0812">Transmembrane</keyword>
<dbReference type="STRING" id="696281.Desru_2433"/>
<dbReference type="OrthoDB" id="2079550at2"/>
<evidence type="ECO:0000313" key="6">
    <source>
        <dbReference type="EMBL" id="AEG60672.1"/>
    </source>
</evidence>
<evidence type="ECO:0000259" key="5">
    <source>
        <dbReference type="Pfam" id="PF14285"/>
    </source>
</evidence>
<keyword evidence="7" id="KW-1185">Reference proteome</keyword>
<feature type="domain" description="Putative zinc-finger" evidence="4">
    <location>
        <begin position="10"/>
        <end position="36"/>
    </location>
</feature>
<evidence type="ECO:0000256" key="3">
    <source>
        <dbReference type="SAM" id="Phobius"/>
    </source>
</evidence>
<dbReference type="eggNOG" id="COG5662">
    <property type="taxonomic scope" value="Bacteria"/>
</dbReference>
<evidence type="ECO:0000259" key="4">
    <source>
        <dbReference type="Pfam" id="PF13490"/>
    </source>
</evidence>
<reference evidence="6 7" key="2">
    <citation type="journal article" date="2012" name="Stand. Genomic Sci.">
        <title>Complete genome sequence of the sulfate-reducing firmicute Desulfotomaculum ruminis type strain (DL(T)).</title>
        <authorList>
            <person name="Spring S."/>
            <person name="Visser M."/>
            <person name="Lu M."/>
            <person name="Copeland A."/>
            <person name="Lapidus A."/>
            <person name="Lucas S."/>
            <person name="Cheng J.F."/>
            <person name="Han C."/>
            <person name="Tapia R."/>
            <person name="Goodwin L.A."/>
            <person name="Pitluck S."/>
            <person name="Ivanova N."/>
            <person name="Land M."/>
            <person name="Hauser L."/>
            <person name="Larimer F."/>
            <person name="Rohde M."/>
            <person name="Goker M."/>
            <person name="Detter J.C."/>
            <person name="Kyrpides N.C."/>
            <person name="Woyke T."/>
            <person name="Schaap P.J."/>
            <person name="Plugge C.M."/>
            <person name="Muyzer G."/>
            <person name="Kuever J."/>
            <person name="Pereira I.A."/>
            <person name="Parshina S.N."/>
            <person name="Bernier-Latmani R."/>
            <person name="Stams A.J."/>
            <person name="Klenk H.P."/>
        </authorList>
    </citation>
    <scope>NUCLEOTIDE SEQUENCE [LARGE SCALE GENOMIC DNA]</scope>
    <source>
        <strain evidence="7">ATCC 23193 / DSM 2154 / NCIB 8452 / DL</strain>
    </source>
</reference>
<dbReference type="Pfam" id="PF13490">
    <property type="entry name" value="zf-HC2"/>
    <property type="match status" value="1"/>
</dbReference>
<dbReference type="RefSeq" id="WP_013842428.1">
    <property type="nucleotide sequence ID" value="NC_015589.1"/>
</dbReference>
<sequence>MNCPDTGTWQAYLDGEIPEQERGQFLEHAQKCPRCAKTLAELSQLEDWTGQHLMKYGSALDEMMPKQDEHKRFQLSHVEGMKKVDNGGQSMTRKFKKWAMVAASLLVLAGSLTFAPVQEAVADFLSVFRVQKMQMIKVSPDEMQQMARAIETKAGEIDLKQFGKVEVIKKPEQVEMAPADIQNQLSFKVKQPSFIPEGYSLSEKAKVQQDGKAEFRLEVDQANALLKALGSATLLPESLQGKAFSIHVPAGVQLQYLQNDGQRGFTLNQFATPEVVVPSGVDPEDLRAALLDLPILPDDLRNQLASIDDWQNTMIVPDAGQDGMEKMTVNGQDAIYAQNNQGFGYLMWVDNGVIYQLNGFLDSENAVKVAQSLY</sequence>
<dbReference type="EMBL" id="CP002780">
    <property type="protein sequence ID" value="AEG60672.1"/>
    <property type="molecule type" value="Genomic_DNA"/>
</dbReference>
<feature type="domain" description="DUF4367" evidence="5">
    <location>
        <begin position="323"/>
        <end position="373"/>
    </location>
</feature>
<dbReference type="KEGG" id="dru:Desru_2433"/>